<evidence type="ECO:0000256" key="4">
    <source>
        <dbReference type="ARBA" id="ARBA00047645"/>
    </source>
</evidence>
<name>A0ABW5UVP0_9MICO</name>
<dbReference type="PANTHER" id="PTHR47268">
    <property type="entry name" value="ACYLPHOSPHATASE"/>
    <property type="match status" value="1"/>
</dbReference>
<dbReference type="InterPro" id="IPR017968">
    <property type="entry name" value="Acylphosphatase_CS"/>
</dbReference>
<comment type="caution">
    <text evidence="9">The sequence shown here is derived from an EMBL/GenBank/DDBJ whole genome shotgun (WGS) entry which is preliminary data.</text>
</comment>
<comment type="similarity">
    <text evidence="1 6">Belongs to the acylphosphatase family.</text>
</comment>
<dbReference type="Proteomes" id="UP001597492">
    <property type="component" value="Unassembled WGS sequence"/>
</dbReference>
<comment type="catalytic activity">
    <reaction evidence="4 5">
        <text>an acyl phosphate + H2O = a carboxylate + phosphate + H(+)</text>
        <dbReference type="Rhea" id="RHEA:14965"/>
        <dbReference type="ChEBI" id="CHEBI:15377"/>
        <dbReference type="ChEBI" id="CHEBI:15378"/>
        <dbReference type="ChEBI" id="CHEBI:29067"/>
        <dbReference type="ChEBI" id="CHEBI:43474"/>
        <dbReference type="ChEBI" id="CHEBI:59918"/>
        <dbReference type="EC" id="3.6.1.7"/>
    </reaction>
</comment>
<dbReference type="Pfam" id="PF00708">
    <property type="entry name" value="Acylphosphatase"/>
    <property type="match status" value="1"/>
</dbReference>
<evidence type="ECO:0000256" key="6">
    <source>
        <dbReference type="RuleBase" id="RU004168"/>
    </source>
</evidence>
<feature type="region of interest" description="Disordered" evidence="7">
    <location>
        <begin position="66"/>
        <end position="91"/>
    </location>
</feature>
<evidence type="ECO:0000256" key="3">
    <source>
        <dbReference type="ARBA" id="ARBA00015991"/>
    </source>
</evidence>
<organism evidence="9 10">
    <name type="scientific">Gulosibacter faecalis</name>
    <dbReference type="NCBI Taxonomy" id="272240"/>
    <lineage>
        <taxon>Bacteria</taxon>
        <taxon>Bacillati</taxon>
        <taxon>Actinomycetota</taxon>
        <taxon>Actinomycetes</taxon>
        <taxon>Micrococcales</taxon>
        <taxon>Microbacteriaceae</taxon>
        <taxon>Gulosibacter</taxon>
    </lineage>
</organism>
<dbReference type="EC" id="3.6.1.7" evidence="2 5"/>
<feature type="domain" description="Acylphosphatase-like" evidence="8">
    <location>
        <begin position="5"/>
        <end position="91"/>
    </location>
</feature>
<feature type="active site" evidence="5">
    <location>
        <position position="38"/>
    </location>
</feature>
<gene>
    <name evidence="9" type="ORF">ACFSW7_02760</name>
</gene>
<evidence type="ECO:0000256" key="1">
    <source>
        <dbReference type="ARBA" id="ARBA00005614"/>
    </source>
</evidence>
<feature type="active site" evidence="5">
    <location>
        <position position="20"/>
    </location>
</feature>
<dbReference type="PROSITE" id="PS00150">
    <property type="entry name" value="ACYLPHOSPHATASE_1"/>
    <property type="match status" value="1"/>
</dbReference>
<reference evidence="10" key="1">
    <citation type="journal article" date="2019" name="Int. J. Syst. Evol. Microbiol.">
        <title>The Global Catalogue of Microorganisms (GCM) 10K type strain sequencing project: providing services to taxonomists for standard genome sequencing and annotation.</title>
        <authorList>
            <consortium name="The Broad Institute Genomics Platform"/>
            <consortium name="The Broad Institute Genome Sequencing Center for Infectious Disease"/>
            <person name="Wu L."/>
            <person name="Ma J."/>
        </authorList>
    </citation>
    <scope>NUCLEOTIDE SEQUENCE [LARGE SCALE GENOMIC DNA]</scope>
    <source>
        <strain evidence="10">TISTR 1514</strain>
    </source>
</reference>
<dbReference type="PROSITE" id="PS51160">
    <property type="entry name" value="ACYLPHOSPHATASE_3"/>
    <property type="match status" value="1"/>
</dbReference>
<dbReference type="InterPro" id="IPR020456">
    <property type="entry name" value="Acylphosphatase"/>
</dbReference>
<evidence type="ECO:0000256" key="2">
    <source>
        <dbReference type="ARBA" id="ARBA00012150"/>
    </source>
</evidence>
<dbReference type="PANTHER" id="PTHR47268:SF4">
    <property type="entry name" value="ACYLPHOSPHATASE"/>
    <property type="match status" value="1"/>
</dbReference>
<dbReference type="SUPFAM" id="SSF54975">
    <property type="entry name" value="Acylphosphatase/BLUF domain-like"/>
    <property type="match status" value="1"/>
</dbReference>
<evidence type="ECO:0000256" key="5">
    <source>
        <dbReference type="PROSITE-ProRule" id="PRU00520"/>
    </source>
</evidence>
<evidence type="ECO:0000259" key="8">
    <source>
        <dbReference type="PROSITE" id="PS51160"/>
    </source>
</evidence>
<dbReference type="Gene3D" id="3.30.70.100">
    <property type="match status" value="1"/>
</dbReference>
<evidence type="ECO:0000313" key="10">
    <source>
        <dbReference type="Proteomes" id="UP001597492"/>
    </source>
</evidence>
<sequence length="91" mass="9861">MAKQRVRGYVSGVVQGVGFRYSTAKAARELGLAGYVRNLFDSRVEFEAEGEADAVARLVEWAHEGPPSATVESVETSEVTPRGGDEFEVRA</sequence>
<feature type="compositionally biased region" description="Polar residues" evidence="7">
    <location>
        <begin position="70"/>
        <end position="79"/>
    </location>
</feature>
<dbReference type="InterPro" id="IPR036046">
    <property type="entry name" value="Acylphosphatase-like_dom_sf"/>
</dbReference>
<keyword evidence="5" id="KW-0378">Hydrolase</keyword>
<accession>A0ABW5UVP0</accession>
<dbReference type="RefSeq" id="WP_026339615.1">
    <property type="nucleotide sequence ID" value="NZ_JBHUNE010000003.1"/>
</dbReference>
<keyword evidence="10" id="KW-1185">Reference proteome</keyword>
<evidence type="ECO:0000313" key="9">
    <source>
        <dbReference type="EMBL" id="MFD2757295.1"/>
    </source>
</evidence>
<protein>
    <recommendedName>
        <fullName evidence="3 5">acylphosphatase</fullName>
        <ecNumber evidence="2 5">3.6.1.7</ecNumber>
    </recommendedName>
</protein>
<proteinExistence type="inferred from homology"/>
<dbReference type="InterPro" id="IPR001792">
    <property type="entry name" value="Acylphosphatase-like_dom"/>
</dbReference>
<evidence type="ECO:0000256" key="7">
    <source>
        <dbReference type="SAM" id="MobiDB-lite"/>
    </source>
</evidence>
<dbReference type="EMBL" id="JBHUNE010000003">
    <property type="protein sequence ID" value="MFD2757295.1"/>
    <property type="molecule type" value="Genomic_DNA"/>
</dbReference>